<evidence type="ECO:0000313" key="2">
    <source>
        <dbReference type="EMBL" id="GAA4970330.1"/>
    </source>
</evidence>
<reference evidence="3" key="1">
    <citation type="journal article" date="2019" name="Int. J. Syst. Evol. Microbiol.">
        <title>The Global Catalogue of Microorganisms (GCM) 10K type strain sequencing project: providing services to taxonomists for standard genome sequencing and annotation.</title>
        <authorList>
            <consortium name="The Broad Institute Genomics Platform"/>
            <consortium name="The Broad Institute Genome Sequencing Center for Infectious Disease"/>
            <person name="Wu L."/>
            <person name="Ma J."/>
        </authorList>
    </citation>
    <scope>NUCLEOTIDE SEQUENCE [LARGE SCALE GENOMIC DNA]</scope>
    <source>
        <strain evidence="3">JCM 18287</strain>
    </source>
</reference>
<dbReference type="RefSeq" id="WP_345167983.1">
    <property type="nucleotide sequence ID" value="NZ_BAABJK010000006.1"/>
</dbReference>
<feature type="transmembrane region" description="Helical" evidence="1">
    <location>
        <begin position="12"/>
        <end position="30"/>
    </location>
</feature>
<keyword evidence="1" id="KW-0812">Transmembrane</keyword>
<dbReference type="EMBL" id="BAABJK010000006">
    <property type="protein sequence ID" value="GAA4970330.1"/>
    <property type="molecule type" value="Genomic_DNA"/>
</dbReference>
<sequence length="199" mass="23665">MNISTIPTDNLYKFIAIFGLAIFISSFFLVKDTDLEKRDKAGSEYVIAKDLMDFNLKRYNESKEVYDYLGDKLQSFKISKETDLDVFLDHRKDFDESCDLMNLRYQEYYDSYRDLLMKQFNNKFYEDLIKFNKSRSSNLIILGSILIVIGFLLWYYKHQRYIDAQKAAEGNKFLELLNHVSENKIKNNNKVDLDEDKIN</sequence>
<comment type="caution">
    <text evidence="2">The sequence shown here is derived from an EMBL/GenBank/DDBJ whole genome shotgun (WGS) entry which is preliminary data.</text>
</comment>
<keyword evidence="1" id="KW-1133">Transmembrane helix</keyword>
<organism evidence="2 3">
    <name type="scientific">Algibacter aquimarinus</name>
    <dbReference type="NCBI Taxonomy" id="1136748"/>
    <lineage>
        <taxon>Bacteria</taxon>
        <taxon>Pseudomonadati</taxon>
        <taxon>Bacteroidota</taxon>
        <taxon>Flavobacteriia</taxon>
        <taxon>Flavobacteriales</taxon>
        <taxon>Flavobacteriaceae</taxon>
        <taxon>Algibacter</taxon>
    </lineage>
</organism>
<protein>
    <submittedName>
        <fullName evidence="2">Uncharacterized protein</fullName>
    </submittedName>
</protein>
<name>A0ABP9HGG3_9FLAO</name>
<feature type="transmembrane region" description="Helical" evidence="1">
    <location>
        <begin position="139"/>
        <end position="156"/>
    </location>
</feature>
<keyword evidence="1" id="KW-0472">Membrane</keyword>
<evidence type="ECO:0000256" key="1">
    <source>
        <dbReference type="SAM" id="Phobius"/>
    </source>
</evidence>
<dbReference type="Proteomes" id="UP001501692">
    <property type="component" value="Unassembled WGS sequence"/>
</dbReference>
<gene>
    <name evidence="2" type="ORF">GCM10023315_20200</name>
</gene>
<proteinExistence type="predicted"/>
<accession>A0ABP9HGG3</accession>
<evidence type="ECO:0000313" key="3">
    <source>
        <dbReference type="Proteomes" id="UP001501692"/>
    </source>
</evidence>
<keyword evidence="3" id="KW-1185">Reference proteome</keyword>